<organism evidence="4 5">
    <name type="scientific">Cymbomonas tetramitiformis</name>
    <dbReference type="NCBI Taxonomy" id="36881"/>
    <lineage>
        <taxon>Eukaryota</taxon>
        <taxon>Viridiplantae</taxon>
        <taxon>Chlorophyta</taxon>
        <taxon>Pyramimonadophyceae</taxon>
        <taxon>Pyramimonadales</taxon>
        <taxon>Pyramimonadaceae</taxon>
        <taxon>Cymbomonas</taxon>
    </lineage>
</organism>
<dbReference type="AlphaFoldDB" id="A0AAE0ETC0"/>
<reference evidence="4 5" key="1">
    <citation type="journal article" date="2015" name="Genome Biol. Evol.">
        <title>Comparative Genomics of a Bacterivorous Green Alga Reveals Evolutionary Causalities and Consequences of Phago-Mixotrophic Mode of Nutrition.</title>
        <authorList>
            <person name="Burns J.A."/>
            <person name="Paasch A."/>
            <person name="Narechania A."/>
            <person name="Kim E."/>
        </authorList>
    </citation>
    <scope>NUCLEOTIDE SEQUENCE [LARGE SCALE GENOMIC DNA]</scope>
    <source>
        <strain evidence="4 5">PLY_AMNH</strain>
    </source>
</reference>
<accession>A0AAE0ETC0</accession>
<sequence>MEQTSLLLLQGEAGRRDGYTLRSPLLLAGSASARLIAAFMNLPVSVHWFALIDQREAGNRAFKAGHNIKASGLYAQGIAAAELEGDKAAVAVMHSNRSAACLGMGAVEEAAREARLCTQQNAAWSKGYARLGEALLALGQWDNAVDALKDGLELDPHNAAIQDTLQRAVTSSSRHQ</sequence>
<dbReference type="SUPFAM" id="SSF48452">
    <property type="entry name" value="TPR-like"/>
    <property type="match status" value="1"/>
</dbReference>
<gene>
    <name evidence="4" type="ORF">CYMTET_50790</name>
</gene>
<evidence type="ECO:0000256" key="2">
    <source>
        <dbReference type="ARBA" id="ARBA00022803"/>
    </source>
</evidence>
<name>A0AAE0ETC0_9CHLO</name>
<evidence type="ECO:0000256" key="1">
    <source>
        <dbReference type="ARBA" id="ARBA00022737"/>
    </source>
</evidence>
<dbReference type="PROSITE" id="PS50005">
    <property type="entry name" value="TPR"/>
    <property type="match status" value="1"/>
</dbReference>
<dbReference type="GO" id="GO:0051879">
    <property type="term" value="F:Hsp90 protein binding"/>
    <property type="evidence" value="ECO:0007669"/>
    <property type="project" value="TreeGrafter"/>
</dbReference>
<dbReference type="InterPro" id="IPR011990">
    <property type="entry name" value="TPR-like_helical_dom_sf"/>
</dbReference>
<dbReference type="Proteomes" id="UP001190700">
    <property type="component" value="Unassembled WGS sequence"/>
</dbReference>
<dbReference type="InterPro" id="IPR013105">
    <property type="entry name" value="TPR_2"/>
</dbReference>
<dbReference type="InterPro" id="IPR019734">
    <property type="entry name" value="TPR_rpt"/>
</dbReference>
<dbReference type="EMBL" id="LGRX02033976">
    <property type="protein sequence ID" value="KAK3239272.1"/>
    <property type="molecule type" value="Genomic_DNA"/>
</dbReference>
<keyword evidence="5" id="KW-1185">Reference proteome</keyword>
<dbReference type="PROSITE" id="PS50293">
    <property type="entry name" value="TPR_REGION"/>
    <property type="match status" value="1"/>
</dbReference>
<feature type="repeat" description="TPR" evidence="3">
    <location>
        <begin position="125"/>
        <end position="158"/>
    </location>
</feature>
<evidence type="ECO:0008006" key="6">
    <source>
        <dbReference type="Google" id="ProtNLM"/>
    </source>
</evidence>
<dbReference type="Pfam" id="PF07719">
    <property type="entry name" value="TPR_2"/>
    <property type="match status" value="1"/>
</dbReference>
<dbReference type="PANTHER" id="PTHR22904:SF533">
    <property type="entry name" value="HSP70-HSP90 ORGANIZING PROTEIN 3"/>
    <property type="match status" value="1"/>
</dbReference>
<keyword evidence="1" id="KW-0677">Repeat</keyword>
<proteinExistence type="predicted"/>
<evidence type="ECO:0000313" key="5">
    <source>
        <dbReference type="Proteomes" id="UP001190700"/>
    </source>
</evidence>
<comment type="caution">
    <text evidence="4">The sequence shown here is derived from an EMBL/GenBank/DDBJ whole genome shotgun (WGS) entry which is preliminary data.</text>
</comment>
<dbReference type="Gene3D" id="1.25.40.10">
    <property type="entry name" value="Tetratricopeptide repeat domain"/>
    <property type="match status" value="1"/>
</dbReference>
<dbReference type="PANTHER" id="PTHR22904">
    <property type="entry name" value="TPR REPEAT CONTAINING PROTEIN"/>
    <property type="match status" value="1"/>
</dbReference>
<evidence type="ECO:0000313" key="4">
    <source>
        <dbReference type="EMBL" id="KAK3239272.1"/>
    </source>
</evidence>
<protein>
    <recommendedName>
        <fullName evidence="6">Tetratricopeptide repeat protein</fullName>
    </recommendedName>
</protein>
<evidence type="ECO:0000256" key="3">
    <source>
        <dbReference type="PROSITE-ProRule" id="PRU00339"/>
    </source>
</evidence>
<keyword evidence="2 3" id="KW-0802">TPR repeat</keyword>
<dbReference type="SMART" id="SM00028">
    <property type="entry name" value="TPR"/>
    <property type="match status" value="1"/>
</dbReference>